<feature type="region of interest" description="Disordered" evidence="4">
    <location>
        <begin position="553"/>
        <end position="614"/>
    </location>
</feature>
<sequence>MDAEVVALLDRGADVHAPDCHGRSALFIAAGLAGMVAVQAVLAKGADVNEVQLENRVTPLVAAVEAGRADVAAALLAAGAEVGIVDVHGDGILRWAFVAPTEDVAVSTMEVLVGAGADTTTVVNVDGGAVGLCARLGARIYRPPQRGCRRGGRHQRHWRDRRCGGGEQPPADHPRAAGGGRACRRGRQCGPVGAFWRCLTGPRRGRRGAPRRSRQRRAATRRWHDAAYNGGAGGAPPVVRLLVETGVETGVTSTCGDSAVEAALRNGHEDIFDLLLPTLADVAAVRSRTGRALLFDAAADARVHFVAALLGAGVDPNQTDERGVTPLMFAARGGHVANVRALLAAGADASAANTTGLTALFFAAFKDSADAVTALAAAPGVDVNVKCHSGRTAIFEAVGAGAVAAITALLSAGADASLPNNPGDVLPLHFAAQLGDVAAIAALTAAHANVDAACARGDAPLLRGSLRPPRRGAGAPRRRRRRGGGGHQRTSALSHAAAQDATAALRVLLDAGADVGAADANGETPIFRAAHGGAAAAARLLLAASPAAAVAANPTGWTPTHQAGRGRAWRRRGAHRSPRRGRGRGCGDCRRRDARARGGLARPRRGGGDAPRCGRVGGVVVAPAMGGGPRCTRRPTRGTWP</sequence>
<dbReference type="SMART" id="SM00248">
    <property type="entry name" value="ANK"/>
    <property type="match status" value="10"/>
</dbReference>
<feature type="region of interest" description="Disordered" evidence="4">
    <location>
        <begin position="147"/>
        <end position="183"/>
    </location>
</feature>
<feature type="repeat" description="ANK" evidence="3">
    <location>
        <begin position="389"/>
        <end position="421"/>
    </location>
</feature>
<evidence type="ECO:0000256" key="3">
    <source>
        <dbReference type="PROSITE-ProRule" id="PRU00023"/>
    </source>
</evidence>
<protein>
    <submittedName>
        <fullName evidence="5">Uncharacterized protein</fullName>
    </submittedName>
</protein>
<dbReference type="PANTHER" id="PTHR24178:SF9">
    <property type="entry name" value="ANK_REP_REGION DOMAIN-CONTAINING PROTEIN"/>
    <property type="match status" value="1"/>
</dbReference>
<dbReference type="PROSITE" id="PS50297">
    <property type="entry name" value="ANK_REP_REGION"/>
    <property type="match status" value="2"/>
</dbReference>
<feature type="compositionally biased region" description="Low complexity" evidence="4">
    <location>
        <begin position="461"/>
        <end position="475"/>
    </location>
</feature>
<feature type="compositionally biased region" description="Basic residues" evidence="4">
    <location>
        <begin position="203"/>
        <end position="221"/>
    </location>
</feature>
<feature type="region of interest" description="Disordered" evidence="4">
    <location>
        <begin position="461"/>
        <end position="496"/>
    </location>
</feature>
<dbReference type="EMBL" id="KV919321">
    <property type="protein sequence ID" value="OSX70077.1"/>
    <property type="molecule type" value="Genomic_DNA"/>
</dbReference>
<evidence type="ECO:0000313" key="6">
    <source>
        <dbReference type="Proteomes" id="UP000218209"/>
    </source>
</evidence>
<dbReference type="Pfam" id="PF12796">
    <property type="entry name" value="Ank_2"/>
    <property type="match status" value="3"/>
</dbReference>
<feature type="compositionally biased region" description="Basic residues" evidence="4">
    <location>
        <begin position="567"/>
        <end position="583"/>
    </location>
</feature>
<dbReference type="PANTHER" id="PTHR24178">
    <property type="entry name" value="MOLTING PROTEIN MLT-4"/>
    <property type="match status" value="1"/>
</dbReference>
<dbReference type="SUPFAM" id="SSF48403">
    <property type="entry name" value="Ankyrin repeat"/>
    <property type="match status" value="2"/>
</dbReference>
<keyword evidence="1" id="KW-0677">Repeat</keyword>
<dbReference type="AlphaFoldDB" id="A0A1X6NNB9"/>
<dbReference type="InterPro" id="IPR002110">
    <property type="entry name" value="Ankyrin_rpt"/>
</dbReference>
<feature type="region of interest" description="Disordered" evidence="4">
    <location>
        <begin position="203"/>
        <end position="230"/>
    </location>
</feature>
<feature type="compositionally biased region" description="Basic residues" evidence="4">
    <location>
        <begin position="147"/>
        <end position="160"/>
    </location>
</feature>
<name>A0A1X6NNB9_PORUM</name>
<accession>A0A1X6NNB9</accession>
<feature type="repeat" description="ANK" evidence="3">
    <location>
        <begin position="322"/>
        <end position="354"/>
    </location>
</feature>
<organism evidence="5 6">
    <name type="scientific">Porphyra umbilicalis</name>
    <name type="common">Purple laver</name>
    <name type="synonym">Red alga</name>
    <dbReference type="NCBI Taxonomy" id="2786"/>
    <lineage>
        <taxon>Eukaryota</taxon>
        <taxon>Rhodophyta</taxon>
        <taxon>Bangiophyceae</taxon>
        <taxon>Bangiales</taxon>
        <taxon>Bangiaceae</taxon>
        <taxon>Porphyra</taxon>
    </lineage>
</organism>
<feature type="repeat" description="ANK" evidence="3">
    <location>
        <begin position="55"/>
        <end position="87"/>
    </location>
</feature>
<keyword evidence="6" id="KW-1185">Reference proteome</keyword>
<keyword evidence="2 3" id="KW-0040">ANK repeat</keyword>
<dbReference type="OrthoDB" id="341259at2759"/>
<reference evidence="5 6" key="1">
    <citation type="submission" date="2017-03" db="EMBL/GenBank/DDBJ databases">
        <title>WGS assembly of Porphyra umbilicalis.</title>
        <authorList>
            <person name="Brawley S.H."/>
            <person name="Blouin N.A."/>
            <person name="Ficko-Blean E."/>
            <person name="Wheeler G.L."/>
            <person name="Lohr M."/>
            <person name="Goodson H.V."/>
            <person name="Jenkins J.W."/>
            <person name="Blaby-Haas C.E."/>
            <person name="Helliwell K.E."/>
            <person name="Chan C."/>
            <person name="Marriage T."/>
            <person name="Bhattacharya D."/>
            <person name="Klein A.S."/>
            <person name="Badis Y."/>
            <person name="Brodie J."/>
            <person name="Cao Y."/>
            <person name="Collen J."/>
            <person name="Dittami S.M."/>
            <person name="Gachon C.M."/>
            <person name="Green B.R."/>
            <person name="Karpowicz S."/>
            <person name="Kim J.W."/>
            <person name="Kudahl U."/>
            <person name="Lin S."/>
            <person name="Michel G."/>
            <person name="Mittag M."/>
            <person name="Olson B.J."/>
            <person name="Pangilinan J."/>
            <person name="Peng Y."/>
            <person name="Qiu H."/>
            <person name="Shu S."/>
            <person name="Singer J.T."/>
            <person name="Smith A.G."/>
            <person name="Sprecher B.N."/>
            <person name="Wagner V."/>
            <person name="Wang W."/>
            <person name="Wang Z.-Y."/>
            <person name="Yan J."/>
            <person name="Yarish C."/>
            <person name="Zoeuner-Riek S."/>
            <person name="Zhuang Y."/>
            <person name="Zou Y."/>
            <person name="Lindquist E.A."/>
            <person name="Grimwood J."/>
            <person name="Barry K."/>
            <person name="Rokhsar D.S."/>
            <person name="Schmutz J."/>
            <person name="Stiller J.W."/>
            <person name="Grossman A.R."/>
            <person name="Prochnik S.E."/>
        </authorList>
    </citation>
    <scope>NUCLEOTIDE SEQUENCE [LARGE SCALE GENOMIC DNA]</scope>
    <source>
        <strain evidence="5">4086291</strain>
    </source>
</reference>
<dbReference type="Proteomes" id="UP000218209">
    <property type="component" value="Unassembled WGS sequence"/>
</dbReference>
<evidence type="ECO:0000256" key="1">
    <source>
        <dbReference type="ARBA" id="ARBA00022737"/>
    </source>
</evidence>
<evidence type="ECO:0000256" key="2">
    <source>
        <dbReference type="ARBA" id="ARBA00023043"/>
    </source>
</evidence>
<dbReference type="Gene3D" id="1.25.40.20">
    <property type="entry name" value="Ankyrin repeat-containing domain"/>
    <property type="match status" value="4"/>
</dbReference>
<feature type="repeat" description="ANK" evidence="3">
    <location>
        <begin position="488"/>
        <end position="520"/>
    </location>
</feature>
<dbReference type="InterPro" id="IPR036770">
    <property type="entry name" value="Ankyrin_rpt-contain_sf"/>
</dbReference>
<evidence type="ECO:0000256" key="4">
    <source>
        <dbReference type="SAM" id="MobiDB-lite"/>
    </source>
</evidence>
<dbReference type="PROSITE" id="PS50088">
    <property type="entry name" value="ANK_REPEAT"/>
    <property type="match status" value="4"/>
</dbReference>
<gene>
    <name evidence="5" type="ORF">BU14_0929s0002</name>
</gene>
<evidence type="ECO:0000313" key="5">
    <source>
        <dbReference type="EMBL" id="OSX70077.1"/>
    </source>
</evidence>
<proteinExistence type="predicted"/>